<dbReference type="Pfam" id="PF00903">
    <property type="entry name" value="Glyoxalase"/>
    <property type="match status" value="1"/>
</dbReference>
<feature type="domain" description="VOC" evidence="1">
    <location>
        <begin position="4"/>
        <end position="131"/>
    </location>
</feature>
<dbReference type="EMBL" id="QFPO01000003">
    <property type="protein sequence ID" value="PZQ18468.1"/>
    <property type="molecule type" value="Genomic_DNA"/>
</dbReference>
<protein>
    <submittedName>
        <fullName evidence="2">Glyoxalase</fullName>
    </submittedName>
</protein>
<reference evidence="2 3" key="1">
    <citation type="submission" date="2017-08" db="EMBL/GenBank/DDBJ databases">
        <title>Infants hospitalized years apart are colonized by the same room-sourced microbial strains.</title>
        <authorList>
            <person name="Brooks B."/>
            <person name="Olm M.R."/>
            <person name="Firek B.A."/>
            <person name="Baker R."/>
            <person name="Thomas B.C."/>
            <person name="Morowitz M.J."/>
            <person name="Banfield J.F."/>
        </authorList>
    </citation>
    <scope>NUCLEOTIDE SEQUENCE [LARGE SCALE GENOMIC DNA]</scope>
    <source>
        <strain evidence="2">S2_005_003_R2_42</strain>
    </source>
</reference>
<name>A0A2W5KST0_9GAMM</name>
<dbReference type="InterPro" id="IPR004360">
    <property type="entry name" value="Glyas_Fos-R_dOase_dom"/>
</dbReference>
<evidence type="ECO:0000313" key="3">
    <source>
        <dbReference type="Proteomes" id="UP000249046"/>
    </source>
</evidence>
<sequence>MAPPLQGFAPLIQVFDMPRSVAFYREALGFAVVAQSHPGTEFDWCLLRRDGIELMLNTAYEREARPPEADPQRLAVHADTGFFFGCRDLDIAAGQLSALGVAVDGPRTAPYGMRQLWFADPDGYVICLQWPER</sequence>
<dbReference type="InterPro" id="IPR029068">
    <property type="entry name" value="Glyas_Bleomycin-R_OHBP_Dase"/>
</dbReference>
<evidence type="ECO:0000313" key="2">
    <source>
        <dbReference type="EMBL" id="PZQ18468.1"/>
    </source>
</evidence>
<dbReference type="InterPro" id="IPR037523">
    <property type="entry name" value="VOC_core"/>
</dbReference>
<dbReference type="Proteomes" id="UP000249046">
    <property type="component" value="Unassembled WGS sequence"/>
</dbReference>
<organism evidence="2 3">
    <name type="scientific">Rhodanobacter denitrificans</name>
    <dbReference type="NCBI Taxonomy" id="666685"/>
    <lineage>
        <taxon>Bacteria</taxon>
        <taxon>Pseudomonadati</taxon>
        <taxon>Pseudomonadota</taxon>
        <taxon>Gammaproteobacteria</taxon>
        <taxon>Lysobacterales</taxon>
        <taxon>Rhodanobacteraceae</taxon>
        <taxon>Rhodanobacter</taxon>
    </lineage>
</organism>
<dbReference type="AlphaFoldDB" id="A0A2W5KST0"/>
<accession>A0A2W5KST0</accession>
<dbReference type="Gene3D" id="3.10.180.10">
    <property type="entry name" value="2,3-Dihydroxybiphenyl 1,2-Dioxygenase, domain 1"/>
    <property type="match status" value="1"/>
</dbReference>
<comment type="caution">
    <text evidence="2">The sequence shown here is derived from an EMBL/GenBank/DDBJ whole genome shotgun (WGS) entry which is preliminary data.</text>
</comment>
<gene>
    <name evidence="2" type="ORF">DI564_03970</name>
</gene>
<dbReference type="PROSITE" id="PS51819">
    <property type="entry name" value="VOC"/>
    <property type="match status" value="1"/>
</dbReference>
<dbReference type="SUPFAM" id="SSF54593">
    <property type="entry name" value="Glyoxalase/Bleomycin resistance protein/Dihydroxybiphenyl dioxygenase"/>
    <property type="match status" value="1"/>
</dbReference>
<evidence type="ECO:0000259" key="1">
    <source>
        <dbReference type="PROSITE" id="PS51819"/>
    </source>
</evidence>
<proteinExistence type="predicted"/>